<keyword evidence="2" id="KW-1185">Reference proteome</keyword>
<reference evidence="1 2" key="1">
    <citation type="journal article" date="2018" name="Sci. Data">
        <title>The draft genome sequence of cork oak.</title>
        <authorList>
            <person name="Ramos A.M."/>
            <person name="Usie A."/>
            <person name="Barbosa P."/>
            <person name="Barros P.M."/>
            <person name="Capote T."/>
            <person name="Chaves I."/>
            <person name="Simoes F."/>
            <person name="Abreu I."/>
            <person name="Carrasquinho I."/>
            <person name="Faro C."/>
            <person name="Guimaraes J.B."/>
            <person name="Mendonca D."/>
            <person name="Nobrega F."/>
            <person name="Rodrigues L."/>
            <person name="Saibo N.J.M."/>
            <person name="Varela M.C."/>
            <person name="Egas C."/>
            <person name="Matos J."/>
            <person name="Miguel C.M."/>
            <person name="Oliveira M.M."/>
            <person name="Ricardo C.P."/>
            <person name="Goncalves S."/>
        </authorList>
    </citation>
    <scope>NUCLEOTIDE SEQUENCE [LARGE SCALE GENOMIC DNA]</scope>
    <source>
        <strain evidence="2">cv. HL8</strain>
    </source>
</reference>
<dbReference type="PANTHER" id="PTHR31286">
    <property type="entry name" value="GLYCINE-RICH CELL WALL STRUCTURAL PROTEIN 1.8-LIKE"/>
    <property type="match status" value="1"/>
</dbReference>
<dbReference type="InterPro" id="IPR040256">
    <property type="entry name" value="At4g02000-like"/>
</dbReference>
<protein>
    <recommendedName>
        <fullName evidence="3">DUF4283 domain-containing protein</fullName>
    </recommendedName>
</protein>
<gene>
    <name evidence="1" type="ORF">CFP56_020526</name>
</gene>
<comment type="caution">
    <text evidence="1">The sequence shown here is derived from an EMBL/GenBank/DDBJ whole genome shotgun (WGS) entry which is preliminary data.</text>
</comment>
<dbReference type="PANTHER" id="PTHR31286:SF99">
    <property type="entry name" value="DUF4283 DOMAIN-CONTAINING PROTEIN"/>
    <property type="match status" value="1"/>
</dbReference>
<sequence length="99" mass="11447">MGKQLGYRALQTRLTSIRRPTGLSPCSHGWHHALMDGPWFVGDQYLHVQAWEADFHPNVAEVTHTAVWICLEQLPIEYYYLEFLKHVDVLLIEQVSAES</sequence>
<dbReference type="AlphaFoldDB" id="A0AAW0KF95"/>
<evidence type="ECO:0008006" key="3">
    <source>
        <dbReference type="Google" id="ProtNLM"/>
    </source>
</evidence>
<dbReference type="Proteomes" id="UP000237347">
    <property type="component" value="Unassembled WGS sequence"/>
</dbReference>
<dbReference type="EMBL" id="PKMF04000316">
    <property type="protein sequence ID" value="KAK7837964.1"/>
    <property type="molecule type" value="Genomic_DNA"/>
</dbReference>
<proteinExistence type="predicted"/>
<evidence type="ECO:0000313" key="1">
    <source>
        <dbReference type="EMBL" id="KAK7837964.1"/>
    </source>
</evidence>
<accession>A0AAW0KF95</accession>
<evidence type="ECO:0000313" key="2">
    <source>
        <dbReference type="Proteomes" id="UP000237347"/>
    </source>
</evidence>
<organism evidence="1 2">
    <name type="scientific">Quercus suber</name>
    <name type="common">Cork oak</name>
    <dbReference type="NCBI Taxonomy" id="58331"/>
    <lineage>
        <taxon>Eukaryota</taxon>
        <taxon>Viridiplantae</taxon>
        <taxon>Streptophyta</taxon>
        <taxon>Embryophyta</taxon>
        <taxon>Tracheophyta</taxon>
        <taxon>Spermatophyta</taxon>
        <taxon>Magnoliopsida</taxon>
        <taxon>eudicotyledons</taxon>
        <taxon>Gunneridae</taxon>
        <taxon>Pentapetalae</taxon>
        <taxon>rosids</taxon>
        <taxon>fabids</taxon>
        <taxon>Fagales</taxon>
        <taxon>Fagaceae</taxon>
        <taxon>Quercus</taxon>
    </lineage>
</organism>
<name>A0AAW0KF95_QUESU</name>